<dbReference type="AlphaFoldDB" id="K0RLM6"/>
<feature type="non-terminal residue" evidence="2">
    <location>
        <position position="1"/>
    </location>
</feature>
<sequence length="372" mass="40301">GSRSGRRGTAPESDMAAGCRGGRRRPPILAGVPNGAETGDASVRFVAAESAREDTASFVGFRPAARGRAPPLGRKAECENGAARRAARRSMKAMPVIGCIDPFSSDSGLLTRFAPRRTALAVSAFLACGAFVESKGATVAPPRVTWSQQKWDTMVHLNRSRRCSWQGSQQRSSTARQALKGYQFAVEEMKSHDRDEAKRIGYLHYQVKSTIVPDPNPSQVEHSLSSQVLVQVKFLRYSSHSKASSSGSQVSPWSQVQGPKSSSQVYEVCPGVLRQVRFQVTKSNKFLLSMILCEPMPLVGLELSPPLENHLPTGGGGKERGYLIALATILTWSWRMGPVGRWEERLSGGLSTRETCPKPLGKSALARLAPSP</sequence>
<keyword evidence="3" id="KW-1185">Reference proteome</keyword>
<dbReference type="EMBL" id="AGNL01044418">
    <property type="protein sequence ID" value="EJK49806.1"/>
    <property type="molecule type" value="Genomic_DNA"/>
</dbReference>
<proteinExistence type="predicted"/>
<evidence type="ECO:0000256" key="1">
    <source>
        <dbReference type="SAM" id="MobiDB-lite"/>
    </source>
</evidence>
<name>K0RLM6_THAOC</name>
<evidence type="ECO:0000313" key="2">
    <source>
        <dbReference type="EMBL" id="EJK49806.1"/>
    </source>
</evidence>
<protein>
    <submittedName>
        <fullName evidence="2">Uncharacterized protein</fullName>
    </submittedName>
</protein>
<reference evidence="2 3" key="1">
    <citation type="journal article" date="2012" name="Genome Biol.">
        <title>Genome and low-iron response of an oceanic diatom adapted to chronic iron limitation.</title>
        <authorList>
            <person name="Lommer M."/>
            <person name="Specht M."/>
            <person name="Roy A.S."/>
            <person name="Kraemer L."/>
            <person name="Andreson R."/>
            <person name="Gutowska M.A."/>
            <person name="Wolf J."/>
            <person name="Bergner S.V."/>
            <person name="Schilhabel M.B."/>
            <person name="Klostermeier U.C."/>
            <person name="Beiko R.G."/>
            <person name="Rosenstiel P."/>
            <person name="Hippler M."/>
            <person name="Laroche J."/>
        </authorList>
    </citation>
    <scope>NUCLEOTIDE SEQUENCE [LARGE SCALE GENOMIC DNA]</scope>
    <source>
        <strain evidence="2 3">CCMP1005</strain>
    </source>
</reference>
<gene>
    <name evidence="2" type="ORF">THAOC_31283</name>
</gene>
<comment type="caution">
    <text evidence="2">The sequence shown here is derived from an EMBL/GenBank/DDBJ whole genome shotgun (WGS) entry which is preliminary data.</text>
</comment>
<feature type="region of interest" description="Disordered" evidence="1">
    <location>
        <begin position="1"/>
        <end position="37"/>
    </location>
</feature>
<organism evidence="2 3">
    <name type="scientific">Thalassiosira oceanica</name>
    <name type="common">Marine diatom</name>
    <dbReference type="NCBI Taxonomy" id="159749"/>
    <lineage>
        <taxon>Eukaryota</taxon>
        <taxon>Sar</taxon>
        <taxon>Stramenopiles</taxon>
        <taxon>Ochrophyta</taxon>
        <taxon>Bacillariophyta</taxon>
        <taxon>Coscinodiscophyceae</taxon>
        <taxon>Thalassiosirophycidae</taxon>
        <taxon>Thalassiosirales</taxon>
        <taxon>Thalassiosiraceae</taxon>
        <taxon>Thalassiosira</taxon>
    </lineage>
</organism>
<evidence type="ECO:0000313" key="3">
    <source>
        <dbReference type="Proteomes" id="UP000266841"/>
    </source>
</evidence>
<dbReference type="Proteomes" id="UP000266841">
    <property type="component" value="Unassembled WGS sequence"/>
</dbReference>
<accession>K0RLM6</accession>